<keyword evidence="15 33" id="KW-1133">Transmembrane helix</keyword>
<dbReference type="InterPro" id="IPR006212">
    <property type="entry name" value="Furin_repeat"/>
</dbReference>
<evidence type="ECO:0000313" key="35">
    <source>
        <dbReference type="Ensembl" id="ENSGWIP00000048120.1"/>
    </source>
</evidence>
<evidence type="ECO:0000256" key="32">
    <source>
        <dbReference type="SAM" id="MobiDB-lite"/>
    </source>
</evidence>
<evidence type="ECO:0000259" key="34">
    <source>
        <dbReference type="PROSITE" id="PS50011"/>
    </source>
</evidence>
<protein>
    <recommendedName>
        <fullName evidence="28">Receptor protein-tyrosine kinase</fullName>
        <ecNumber evidence="28">2.7.10.1</ecNumber>
    </recommendedName>
</protein>
<dbReference type="GO" id="GO:0005769">
    <property type="term" value="C:early endosome"/>
    <property type="evidence" value="ECO:0007669"/>
    <property type="project" value="UniProtKB-SubCell"/>
</dbReference>
<dbReference type="GO" id="GO:0032587">
    <property type="term" value="C:ruffle membrane"/>
    <property type="evidence" value="ECO:0007669"/>
    <property type="project" value="UniProtKB-SubCell"/>
</dbReference>
<dbReference type="GO" id="GO:0004714">
    <property type="term" value="F:transmembrane receptor protein tyrosine kinase activity"/>
    <property type="evidence" value="ECO:0007669"/>
    <property type="project" value="UniProtKB-EC"/>
</dbReference>
<dbReference type="InterPro" id="IPR044912">
    <property type="entry name" value="Egfr_JX_dom"/>
</dbReference>
<dbReference type="GO" id="GO:0009925">
    <property type="term" value="C:basal plasma membrane"/>
    <property type="evidence" value="ECO:0007669"/>
    <property type="project" value="TreeGrafter"/>
</dbReference>
<dbReference type="Proteomes" id="UP000694680">
    <property type="component" value="Chromosome 19"/>
</dbReference>
<evidence type="ECO:0000256" key="16">
    <source>
        <dbReference type="ARBA" id="ARBA00023015"/>
    </source>
</evidence>
<dbReference type="InterPro" id="IPR000494">
    <property type="entry name" value="Rcpt_L-dom"/>
</dbReference>
<dbReference type="Gene3D" id="1.10.510.10">
    <property type="entry name" value="Transferase(Phosphotransferase) domain 1"/>
    <property type="match status" value="1"/>
</dbReference>
<sequence>MIYCWCIGSVCSLTAVICFAVCLGTDMKLDLPSSLENHYETLRLLYTGCQVVHGNLEITHLHGNLDLSFLQGIVEVQGYVLVAHVSVSLLPLDNLRIIRGSQLYNSSYALAVLDNTQANQGLRTLRLRSLTEILLGGVYIWGNPQLCFPDPQNIVWRDTLDEHNNDDELHRLQPQAPNCPSCSSVCGKSCWGETAQDCQTLTSTKCASGCRRCKGHLPNDCCHTQCAAGCTGPKDSDCLACRHFNDSGVCKENCPPPNTYDPVAFQTKLNPDKTFNFGATCVKTCPYNYLAMDVACTLVCPRANQEVIVTNPDGKTTYSQAKDPVTNTSGLTVEDLQVFKNLEEITGYLYIDAWPEELMDVSVFENLKVIRGRMLYKGVFSLAIQNLHIKSLGLRSLRSVSGGLVLLYNNSQLCYTSSLPWDSLLHPTQGPHLCIMECLCVFLEEEGLVCHPLCEGGCWGPGPSQCVSCKFVKRGIECVDECDVYQGSVQEYADGSVCVACHAECKPLNGSASCHGPGAEHCTECRNFQDGEFCVDHCPSGVKEDQQTVWKYSNATRHCLPCNTNCTLSCTVMDERGCPIDNRTGPGTTIAAAVAGVVLFLILLALLVFYLRRQNKLKRKETMRRILQEHELVEPLTPSGASPNQAKMRILKETELKKLRVLGAGAFGTVYKGVWAPDGENVKIPVAIKVLRENTSPKANKEILDEAYVMAGVASPYVCRLLGICLTSTVQLVTQLMPYGCLLDYVRENKDHIGSQYLLNWCVQIAKGMSYLEEVRLVHRDLAARNVLVKNPNHVKITDFGLARLLDIDETVYHADGGKVPIKWMALESILHRKFTHQSDVWSYGVTVWELMTFGSKPYDTIPAREIPEVLEGGERLPQPLICTIDVYMIMVKCWMIDPDSRPKFKDLVNDFSAMARDPPRYVVIQNDEQMSMCSPVDSRFYRMLLEEGDNLGEIMDAEEYLVPQPNLFPRTKGEEPQANGPSRHQSYRYPTLPLGASTSNGLWNQYPTLARSPSAGGQSDSVFFDGPSDWMSIPPASPGRYCKDPTYPNGSQEDLETDGPNEKFKSCFYKLSVLSMSEYVNQEIQDLRPGIPERPTTLPRKGSRIDRRLFNGLNSGHSVENPAYLVPVSSASNAPAFDNPYYLDLMPKTKPTDGHAVVENDEGLTRHLNGFVTPTAENPEYLGLMDSWTEPLYCKDACGH</sequence>
<dbReference type="Pfam" id="PF07714">
    <property type="entry name" value="PK_Tyr_Ser-Thr"/>
    <property type="match status" value="1"/>
</dbReference>
<gene>
    <name evidence="35" type="primary">erbb2</name>
</gene>
<dbReference type="PRINTS" id="PR00109">
    <property type="entry name" value="TYRKINASE"/>
</dbReference>
<keyword evidence="9 33" id="KW-0812">Transmembrane</keyword>
<dbReference type="FunFam" id="3.80.20.20:FF:000014">
    <property type="entry name" value="Receptor protein-tyrosine kinase"/>
    <property type="match status" value="1"/>
</dbReference>
<dbReference type="Pfam" id="PF14843">
    <property type="entry name" value="GF_recep_IV"/>
    <property type="match status" value="1"/>
</dbReference>
<dbReference type="InterPro" id="IPR006211">
    <property type="entry name" value="Furin-like_Cys-rich_dom"/>
</dbReference>
<keyword evidence="13 28" id="KW-0418">Kinase</keyword>
<feature type="domain" description="Protein kinase" evidence="34">
    <location>
        <begin position="656"/>
        <end position="915"/>
    </location>
</feature>
<dbReference type="SUPFAM" id="SSF56112">
    <property type="entry name" value="Protein kinase-like (PK-like)"/>
    <property type="match status" value="1"/>
</dbReference>
<evidence type="ECO:0000256" key="7">
    <source>
        <dbReference type="ARBA" id="ARBA00022553"/>
    </source>
</evidence>
<keyword evidence="20" id="KW-0010">Activator</keyword>
<dbReference type="EC" id="2.7.10.1" evidence="28"/>
<evidence type="ECO:0000256" key="3">
    <source>
        <dbReference type="ARBA" id="ARBA00004412"/>
    </source>
</evidence>
<dbReference type="GO" id="GO:0005524">
    <property type="term" value="F:ATP binding"/>
    <property type="evidence" value="ECO:0007669"/>
    <property type="project" value="UniProtKB-UniRule"/>
</dbReference>
<evidence type="ECO:0000256" key="26">
    <source>
        <dbReference type="ARBA" id="ARBA00037619"/>
    </source>
</evidence>
<reference evidence="35" key="2">
    <citation type="submission" date="2025-08" db="UniProtKB">
        <authorList>
            <consortium name="Ensembl"/>
        </authorList>
    </citation>
    <scope>IDENTIFICATION</scope>
</reference>
<feature type="region of interest" description="Disordered" evidence="32">
    <location>
        <begin position="968"/>
        <end position="992"/>
    </location>
</feature>
<keyword evidence="19" id="KW-1015">Disulfide bond</keyword>
<keyword evidence="16" id="KW-0805">Transcription regulation</keyword>
<evidence type="ECO:0000256" key="17">
    <source>
        <dbReference type="ARBA" id="ARBA00023136"/>
    </source>
</evidence>
<evidence type="ECO:0000256" key="22">
    <source>
        <dbReference type="ARBA" id="ARBA00023170"/>
    </source>
</evidence>
<evidence type="ECO:0000256" key="13">
    <source>
        <dbReference type="ARBA" id="ARBA00022777"/>
    </source>
</evidence>
<evidence type="ECO:0000256" key="25">
    <source>
        <dbReference type="ARBA" id="ARBA00023273"/>
    </source>
</evidence>
<proteinExistence type="inferred from homology"/>
<dbReference type="SMART" id="SM00219">
    <property type="entry name" value="TyrKc"/>
    <property type="match status" value="1"/>
</dbReference>
<feature type="binding site" evidence="30 31">
    <location>
        <position position="689"/>
    </location>
    <ligand>
        <name>ATP</name>
        <dbReference type="ChEBI" id="CHEBI:30616"/>
    </ligand>
</feature>
<dbReference type="InterPro" id="IPR050122">
    <property type="entry name" value="RTK"/>
</dbReference>
<accession>A0A8C5NDY2</accession>
<dbReference type="FunFam" id="2.10.220.10:FF:000001">
    <property type="entry name" value="Receptor protein-tyrosine kinase"/>
    <property type="match status" value="1"/>
</dbReference>
<evidence type="ECO:0000256" key="28">
    <source>
        <dbReference type="PIRNR" id="PIRNR000619"/>
    </source>
</evidence>
<dbReference type="Gene3D" id="3.80.20.20">
    <property type="entry name" value="Receptor L-domain"/>
    <property type="match status" value="2"/>
</dbReference>
<evidence type="ECO:0000256" key="8">
    <source>
        <dbReference type="ARBA" id="ARBA00022679"/>
    </source>
</evidence>
<evidence type="ECO:0000313" key="36">
    <source>
        <dbReference type="Proteomes" id="UP000694680"/>
    </source>
</evidence>
<keyword evidence="22 28" id="KW-0675">Receptor</keyword>
<evidence type="ECO:0000256" key="30">
    <source>
        <dbReference type="PIRSR" id="PIRSR000619-2"/>
    </source>
</evidence>
<evidence type="ECO:0000256" key="10">
    <source>
        <dbReference type="ARBA" id="ARBA00022729"/>
    </source>
</evidence>
<dbReference type="InterPro" id="IPR000719">
    <property type="entry name" value="Prot_kinase_dom"/>
</dbReference>
<feature type="binding site" evidence="30">
    <location>
        <begin position="662"/>
        <end position="670"/>
    </location>
    <ligand>
        <name>ATP</name>
        <dbReference type="ChEBI" id="CHEBI:30616"/>
    </ligand>
</feature>
<evidence type="ECO:0000256" key="12">
    <source>
        <dbReference type="ARBA" id="ARBA00022753"/>
    </source>
</evidence>
<keyword evidence="6" id="KW-0963">Cytoplasm</keyword>
<dbReference type="SMART" id="SM00261">
    <property type="entry name" value="FU"/>
    <property type="match status" value="3"/>
</dbReference>
<comment type="catalytic activity">
    <reaction evidence="27">
        <text>L-tyrosyl-[protein] + ATP = O-phospho-L-tyrosyl-[protein] + ADP + H(+)</text>
        <dbReference type="Rhea" id="RHEA:10596"/>
        <dbReference type="Rhea" id="RHEA-COMP:10136"/>
        <dbReference type="Rhea" id="RHEA-COMP:20101"/>
        <dbReference type="ChEBI" id="CHEBI:15378"/>
        <dbReference type="ChEBI" id="CHEBI:30616"/>
        <dbReference type="ChEBI" id="CHEBI:46858"/>
        <dbReference type="ChEBI" id="CHEBI:61978"/>
        <dbReference type="ChEBI" id="CHEBI:456216"/>
        <dbReference type="EC" id="2.7.10.1"/>
    </reaction>
</comment>
<evidence type="ECO:0000256" key="29">
    <source>
        <dbReference type="PIRSR" id="PIRSR000619-1"/>
    </source>
</evidence>
<dbReference type="PROSITE" id="PS00107">
    <property type="entry name" value="PROTEIN_KINASE_ATP"/>
    <property type="match status" value="1"/>
</dbReference>
<dbReference type="InterPro" id="IPR001245">
    <property type="entry name" value="Ser-Thr/Tyr_kinase_cat_dom"/>
</dbReference>
<reference evidence="35" key="1">
    <citation type="submission" date="2020-06" db="EMBL/GenBank/DDBJ databases">
        <authorList>
            <consortium name="Wellcome Sanger Institute Data Sharing"/>
        </authorList>
    </citation>
    <scope>NUCLEOTIDE SEQUENCE [LARGE SCALE GENOMIC DNA]</scope>
</reference>
<organism evidence="35 36">
    <name type="scientific">Gouania willdenowi</name>
    <name type="common">Blunt-snouted clingfish</name>
    <name type="synonym">Lepadogaster willdenowi</name>
    <dbReference type="NCBI Taxonomy" id="441366"/>
    <lineage>
        <taxon>Eukaryota</taxon>
        <taxon>Metazoa</taxon>
        <taxon>Chordata</taxon>
        <taxon>Craniata</taxon>
        <taxon>Vertebrata</taxon>
        <taxon>Euteleostomi</taxon>
        <taxon>Actinopterygii</taxon>
        <taxon>Neopterygii</taxon>
        <taxon>Teleostei</taxon>
        <taxon>Neoteleostei</taxon>
        <taxon>Acanthomorphata</taxon>
        <taxon>Ovalentaria</taxon>
        <taxon>Blenniimorphae</taxon>
        <taxon>Blenniiformes</taxon>
        <taxon>Gobiesocoidei</taxon>
        <taxon>Gobiesocidae</taxon>
        <taxon>Gobiesocinae</taxon>
        <taxon>Gouania</taxon>
    </lineage>
</organism>
<dbReference type="PIRSF" id="PIRSF000619">
    <property type="entry name" value="TyrPK_EGF-R"/>
    <property type="match status" value="1"/>
</dbReference>
<keyword evidence="5" id="KW-1003">Cell membrane</keyword>
<dbReference type="FunFam" id="2.10.220.10:FF:000009">
    <property type="entry name" value="Receptor protein-tyrosine kinase"/>
    <property type="match status" value="1"/>
</dbReference>
<keyword evidence="14 28" id="KW-0067">ATP-binding</keyword>
<keyword evidence="8 28" id="KW-0808">Transferase</keyword>
<dbReference type="InterPro" id="IPR016245">
    <property type="entry name" value="Tyr_kinase_EGF/ERB/XmrK_rcpt"/>
</dbReference>
<keyword evidence="24" id="KW-0539">Nucleus</keyword>
<dbReference type="InterPro" id="IPR020635">
    <property type="entry name" value="Tyr_kinase_cat_dom"/>
</dbReference>
<evidence type="ECO:0000256" key="11">
    <source>
        <dbReference type="ARBA" id="ARBA00022741"/>
    </source>
</evidence>
<dbReference type="GO" id="GO:0005634">
    <property type="term" value="C:nucleus"/>
    <property type="evidence" value="ECO:0007669"/>
    <property type="project" value="UniProtKB-SubCell"/>
</dbReference>
<dbReference type="GO" id="GO:0038127">
    <property type="term" value="P:ERBB signaling pathway"/>
    <property type="evidence" value="ECO:0007669"/>
    <property type="project" value="UniProtKB-ARBA"/>
</dbReference>
<evidence type="ECO:0000256" key="14">
    <source>
        <dbReference type="ARBA" id="ARBA00022840"/>
    </source>
</evidence>
<dbReference type="GO" id="GO:0048471">
    <property type="term" value="C:perinuclear region of cytoplasm"/>
    <property type="evidence" value="ECO:0007669"/>
    <property type="project" value="UniProtKB-SubCell"/>
</dbReference>
<dbReference type="InterPro" id="IPR009030">
    <property type="entry name" value="Growth_fac_rcpt_cys_sf"/>
</dbReference>
<evidence type="ECO:0000256" key="18">
    <source>
        <dbReference type="ARBA" id="ARBA00023137"/>
    </source>
</evidence>
<keyword evidence="36" id="KW-1185">Reference proteome</keyword>
<comment type="similarity">
    <text evidence="28">Belongs to the protein kinase superfamily. Tyr protein kinase family. EGF receptor subfamily.</text>
</comment>
<dbReference type="FunFam" id="3.30.200.20:FF:000184">
    <property type="entry name" value="Receptor protein-tyrosine kinase"/>
    <property type="match status" value="1"/>
</dbReference>
<evidence type="ECO:0000256" key="24">
    <source>
        <dbReference type="ARBA" id="ARBA00023242"/>
    </source>
</evidence>
<dbReference type="GO" id="GO:0008284">
    <property type="term" value="P:positive regulation of cell population proliferation"/>
    <property type="evidence" value="ECO:0007669"/>
    <property type="project" value="TreeGrafter"/>
</dbReference>
<dbReference type="Gene3D" id="2.10.220.10">
    <property type="entry name" value="Hormone Receptor, Insulin-like Growth Factor Receptor 1, Chain A, domain 2"/>
    <property type="match status" value="3"/>
</dbReference>
<name>A0A8C5NDY2_GOUWI</name>
<comment type="subcellular location">
    <subcellularLocation>
        <location evidence="2">Cell projection</location>
        <location evidence="2">Ruffle membrane</location>
        <topology evidence="2">Single-pass type I membrane protein</topology>
    </subcellularLocation>
    <subcellularLocation>
        <location evidence="4">Cytoplasm</location>
        <location evidence="4">Perinuclear region</location>
    </subcellularLocation>
    <subcellularLocation>
        <location evidence="3">Early endosome</location>
    </subcellularLocation>
    <subcellularLocation>
        <location evidence="1">Nucleus</location>
    </subcellularLocation>
</comment>
<keyword evidence="12" id="KW-0967">Endosome</keyword>
<evidence type="ECO:0000256" key="23">
    <source>
        <dbReference type="ARBA" id="ARBA00023180"/>
    </source>
</evidence>
<evidence type="ECO:0000256" key="27">
    <source>
        <dbReference type="ARBA" id="ARBA00051243"/>
    </source>
</evidence>
<dbReference type="Pfam" id="PF21314">
    <property type="entry name" value="TM_ErbB1"/>
    <property type="match status" value="1"/>
</dbReference>
<keyword evidence="11 28" id="KW-0547">Nucleotide-binding</keyword>
<keyword evidence="7" id="KW-0597">Phosphoprotein</keyword>
<evidence type="ECO:0000256" key="5">
    <source>
        <dbReference type="ARBA" id="ARBA00022475"/>
    </source>
</evidence>
<dbReference type="Ensembl" id="ENSGWIT00000052042.1">
    <property type="protein sequence ID" value="ENSGWIP00000048120.1"/>
    <property type="gene ID" value="ENSGWIG00000014322.1"/>
</dbReference>
<dbReference type="Pfam" id="PF01030">
    <property type="entry name" value="Recep_L_domain"/>
    <property type="match status" value="2"/>
</dbReference>
<dbReference type="PROSITE" id="PS50011">
    <property type="entry name" value="PROTEIN_KINASE_DOM"/>
    <property type="match status" value="1"/>
</dbReference>
<dbReference type="Pfam" id="PF00757">
    <property type="entry name" value="Furin-like"/>
    <property type="match status" value="1"/>
</dbReference>
<feature type="active site" description="Proton acceptor" evidence="29">
    <location>
        <position position="781"/>
    </location>
</feature>
<dbReference type="GO" id="GO:0030182">
    <property type="term" value="P:neuron differentiation"/>
    <property type="evidence" value="ECO:0007669"/>
    <property type="project" value="TreeGrafter"/>
</dbReference>
<keyword evidence="17 28" id="KW-0472">Membrane</keyword>
<dbReference type="SUPFAM" id="SSF57184">
    <property type="entry name" value="Growth factor receptor domain"/>
    <property type="match status" value="2"/>
</dbReference>
<keyword evidence="23" id="KW-0325">Glycoprotein</keyword>
<dbReference type="InterPro" id="IPR036941">
    <property type="entry name" value="Rcpt_L-dom_sf"/>
</dbReference>
<evidence type="ECO:0000256" key="15">
    <source>
        <dbReference type="ARBA" id="ARBA00022989"/>
    </source>
</evidence>
<dbReference type="GO" id="GO:0043235">
    <property type="term" value="C:receptor complex"/>
    <property type="evidence" value="ECO:0007669"/>
    <property type="project" value="TreeGrafter"/>
</dbReference>
<evidence type="ECO:0000256" key="19">
    <source>
        <dbReference type="ARBA" id="ARBA00023157"/>
    </source>
</evidence>
<dbReference type="SUPFAM" id="SSF52058">
    <property type="entry name" value="L domain-like"/>
    <property type="match status" value="2"/>
</dbReference>
<evidence type="ECO:0000256" key="6">
    <source>
        <dbReference type="ARBA" id="ARBA00022490"/>
    </source>
</evidence>
<dbReference type="PROSITE" id="PS00109">
    <property type="entry name" value="PROTEIN_KINASE_TYR"/>
    <property type="match status" value="1"/>
</dbReference>
<dbReference type="CDD" id="cd00064">
    <property type="entry name" value="FU"/>
    <property type="match status" value="3"/>
</dbReference>
<dbReference type="InterPro" id="IPR011009">
    <property type="entry name" value="Kinase-like_dom_sf"/>
</dbReference>
<evidence type="ECO:0000256" key="21">
    <source>
        <dbReference type="ARBA" id="ARBA00023163"/>
    </source>
</evidence>
<evidence type="ECO:0000256" key="1">
    <source>
        <dbReference type="ARBA" id="ARBA00004123"/>
    </source>
</evidence>
<evidence type="ECO:0000256" key="20">
    <source>
        <dbReference type="ARBA" id="ARBA00023159"/>
    </source>
</evidence>
<evidence type="ECO:0000256" key="4">
    <source>
        <dbReference type="ARBA" id="ARBA00004556"/>
    </source>
</evidence>
<reference evidence="35" key="3">
    <citation type="submission" date="2025-09" db="UniProtKB">
        <authorList>
            <consortium name="Ensembl"/>
        </authorList>
    </citation>
    <scope>IDENTIFICATION</scope>
</reference>
<dbReference type="InterPro" id="IPR032778">
    <property type="entry name" value="GF_recep_IV"/>
</dbReference>
<dbReference type="Gene3D" id="6.10.250.2930">
    <property type="match status" value="1"/>
</dbReference>
<evidence type="ECO:0000256" key="2">
    <source>
        <dbReference type="ARBA" id="ARBA00004199"/>
    </source>
</evidence>
<dbReference type="FunFam" id="1.10.510.10:FF:002828">
    <property type="entry name" value="Receptor tyrosine-protein kinase erbB-2"/>
    <property type="match status" value="1"/>
</dbReference>
<evidence type="ECO:0000256" key="31">
    <source>
        <dbReference type="PROSITE-ProRule" id="PRU10141"/>
    </source>
</evidence>
<keyword evidence="25" id="KW-0966">Cell projection</keyword>
<dbReference type="AlphaFoldDB" id="A0A8C5NDY2"/>
<comment type="function">
    <text evidence="26">In the nucleus is involved in transcriptional regulation. Associates with the 5'-TCAAATTC-3' sequence in the PTGS2/COX-2 promoter and activates its transcription. Implicated in transcriptional activation of CDKN1A; the function involves STAT3 and SRC. Involved in the transcription of rRNA genes by RNA Pol I and enhances protein synthesis and cell growth.</text>
</comment>
<keyword evidence="21" id="KW-0804">Transcription</keyword>
<dbReference type="Gene3D" id="3.30.200.20">
    <property type="entry name" value="Phosphorylase Kinase, domain 1"/>
    <property type="match status" value="1"/>
</dbReference>
<keyword evidence="18 28" id="KW-0829">Tyrosine-protein kinase</keyword>
<evidence type="ECO:0000256" key="33">
    <source>
        <dbReference type="SAM" id="Phobius"/>
    </source>
</evidence>
<dbReference type="InterPro" id="IPR008266">
    <property type="entry name" value="Tyr_kinase_AS"/>
</dbReference>
<dbReference type="PANTHER" id="PTHR24416:SF137">
    <property type="entry name" value="RECEPTOR TYROSINE-PROTEIN KINASE ERBB-2"/>
    <property type="match status" value="1"/>
</dbReference>
<evidence type="ECO:0000256" key="9">
    <source>
        <dbReference type="ARBA" id="ARBA00022692"/>
    </source>
</evidence>
<dbReference type="InterPro" id="IPR017441">
    <property type="entry name" value="Protein_kinase_ATP_BS"/>
</dbReference>
<dbReference type="PANTHER" id="PTHR24416">
    <property type="entry name" value="TYROSINE-PROTEIN KINASE RECEPTOR"/>
    <property type="match status" value="1"/>
</dbReference>
<keyword evidence="10" id="KW-0732">Signal</keyword>
<dbReference type="GO" id="GO:0043066">
    <property type="term" value="P:negative regulation of apoptotic process"/>
    <property type="evidence" value="ECO:0007669"/>
    <property type="project" value="TreeGrafter"/>
</dbReference>
<dbReference type="GO" id="GO:0043410">
    <property type="term" value="P:positive regulation of MAPK cascade"/>
    <property type="evidence" value="ECO:0007669"/>
    <property type="project" value="TreeGrafter"/>
</dbReference>
<dbReference type="InterPro" id="IPR049328">
    <property type="entry name" value="TM_ErbB1"/>
</dbReference>
<feature type="transmembrane region" description="Helical" evidence="33">
    <location>
        <begin position="590"/>
        <end position="611"/>
    </location>
</feature>